<gene>
    <name evidence="1" type="ORF">ACFL27_26665</name>
</gene>
<name>A0ABV6Z5R4_UNCC1</name>
<dbReference type="InterPro" id="IPR039498">
    <property type="entry name" value="NTP_transf_5"/>
</dbReference>
<proteinExistence type="predicted"/>
<dbReference type="Gene3D" id="3.30.460.40">
    <property type="match status" value="1"/>
</dbReference>
<sequence>LHRNGFQTMLLKGTALIFLYYQNYGLRSMSDVDILVPTKQVQDVLIFMKHQGWLPKPRHQATFTDEYVLISHGHEFYTHDQRSIDLHWHVLPECCQPDGDEDFWEAALPLDFLGVATYALCPADQLLHVCAHSARSCSAMPLRWVADVLTILHHGPCTLDWERLLEQAEKRRLSLSVRDTLTYVQQRYDAAVPQAVLDRLHQHPVSRLEKIEYHYKRQDHYHRLLGYLPIMWFDYSRLRGRISFVRKFLGFADYIRRFWGTGLLEGCLSYIFRLKNVTPQNSSNI</sequence>
<dbReference type="EMBL" id="JBHPBY010000603">
    <property type="protein sequence ID" value="MFC1853782.1"/>
    <property type="molecule type" value="Genomic_DNA"/>
</dbReference>
<feature type="non-terminal residue" evidence="1">
    <location>
        <position position="1"/>
    </location>
</feature>
<evidence type="ECO:0000313" key="2">
    <source>
        <dbReference type="Proteomes" id="UP001594351"/>
    </source>
</evidence>
<evidence type="ECO:0000313" key="1">
    <source>
        <dbReference type="EMBL" id="MFC1853782.1"/>
    </source>
</evidence>
<accession>A0ABV6Z5R4</accession>
<comment type="caution">
    <text evidence="1">The sequence shown here is derived from an EMBL/GenBank/DDBJ whole genome shotgun (WGS) entry which is preliminary data.</text>
</comment>
<keyword evidence="2" id="KW-1185">Reference proteome</keyword>
<dbReference type="Pfam" id="PF14907">
    <property type="entry name" value="NTP_transf_5"/>
    <property type="match status" value="1"/>
</dbReference>
<reference evidence="1 2" key="1">
    <citation type="submission" date="2024-09" db="EMBL/GenBank/DDBJ databases">
        <title>Laminarin stimulates single cell rates of sulfate reduction while oxygen inhibits transcriptomic activity in coastal marine sediment.</title>
        <authorList>
            <person name="Lindsay M."/>
            <person name="Orcutt B."/>
            <person name="Emerson D."/>
            <person name="Stepanauskas R."/>
            <person name="D'Angelo T."/>
        </authorList>
    </citation>
    <scope>NUCLEOTIDE SEQUENCE [LARGE SCALE GENOMIC DNA]</scope>
    <source>
        <strain evidence="1">SAG AM-311-K15</strain>
    </source>
</reference>
<protein>
    <submittedName>
        <fullName evidence="1">Nucleotidyltransferase family protein</fullName>
    </submittedName>
</protein>
<dbReference type="Proteomes" id="UP001594351">
    <property type="component" value="Unassembled WGS sequence"/>
</dbReference>
<organism evidence="1 2">
    <name type="scientific">candidate division CSSED10-310 bacterium</name>
    <dbReference type="NCBI Taxonomy" id="2855610"/>
    <lineage>
        <taxon>Bacteria</taxon>
        <taxon>Bacteria division CSSED10-310</taxon>
    </lineage>
</organism>